<keyword evidence="4" id="KW-0479">Metal-binding</keyword>
<keyword evidence="5" id="KW-0677">Repeat</keyword>
<dbReference type="Pfam" id="PF12756">
    <property type="entry name" value="zf-C2H2_2"/>
    <property type="match status" value="1"/>
</dbReference>
<keyword evidence="3" id="KW-0690">Ribosome biogenesis</keyword>
<dbReference type="GO" id="GO:0042273">
    <property type="term" value="P:ribosomal large subunit biogenesis"/>
    <property type="evidence" value="ECO:0007669"/>
    <property type="project" value="UniProtKB-ARBA"/>
</dbReference>
<accession>A0A9Q0MQA6</accession>
<dbReference type="InterPro" id="IPR003604">
    <property type="entry name" value="Matrin/U1-like-C_Znf_C2H2"/>
</dbReference>
<feature type="region of interest" description="Disordered" evidence="9">
    <location>
        <begin position="107"/>
        <end position="130"/>
    </location>
</feature>
<proteinExistence type="inferred from homology"/>
<dbReference type="InterPro" id="IPR036236">
    <property type="entry name" value="Znf_C2H2_sf"/>
</dbReference>
<dbReference type="SMART" id="SM00451">
    <property type="entry name" value="ZnF_U1"/>
    <property type="match status" value="2"/>
</dbReference>
<gene>
    <name evidence="11" type="primary">ZNF622</name>
    <name evidence="11" type="ORF">Bhyg_14527</name>
</gene>
<keyword evidence="7" id="KW-0862">Zinc</keyword>
<organism evidence="11 12">
    <name type="scientific">Pseudolycoriella hygida</name>
    <dbReference type="NCBI Taxonomy" id="35572"/>
    <lineage>
        <taxon>Eukaryota</taxon>
        <taxon>Metazoa</taxon>
        <taxon>Ecdysozoa</taxon>
        <taxon>Arthropoda</taxon>
        <taxon>Hexapoda</taxon>
        <taxon>Insecta</taxon>
        <taxon>Pterygota</taxon>
        <taxon>Neoptera</taxon>
        <taxon>Endopterygota</taxon>
        <taxon>Diptera</taxon>
        <taxon>Nematocera</taxon>
        <taxon>Sciaroidea</taxon>
        <taxon>Sciaridae</taxon>
        <taxon>Pseudolycoriella</taxon>
    </lineage>
</organism>
<reference evidence="11" key="1">
    <citation type="submission" date="2022-07" db="EMBL/GenBank/DDBJ databases">
        <authorList>
            <person name="Trinca V."/>
            <person name="Uliana J.V.C."/>
            <person name="Torres T.T."/>
            <person name="Ward R.J."/>
            <person name="Monesi N."/>
        </authorList>
    </citation>
    <scope>NUCLEOTIDE SEQUENCE</scope>
    <source>
        <strain evidence="11">HSMRA1968</strain>
        <tissue evidence="11">Whole embryos</tissue>
    </source>
</reference>
<evidence type="ECO:0000256" key="2">
    <source>
        <dbReference type="ARBA" id="ARBA00022490"/>
    </source>
</evidence>
<evidence type="ECO:0000313" key="12">
    <source>
        <dbReference type="Proteomes" id="UP001151699"/>
    </source>
</evidence>
<evidence type="ECO:0000256" key="9">
    <source>
        <dbReference type="SAM" id="MobiDB-lite"/>
    </source>
</evidence>
<comment type="similarity">
    <text evidence="8">Belongs to the REI1 family.</text>
</comment>
<dbReference type="InterPro" id="IPR022755">
    <property type="entry name" value="Znf_C2H2_jaz"/>
</dbReference>
<evidence type="ECO:0000256" key="6">
    <source>
        <dbReference type="ARBA" id="ARBA00022771"/>
    </source>
</evidence>
<dbReference type="EMBL" id="WJQU01000004">
    <property type="protein sequence ID" value="KAJ6635941.1"/>
    <property type="molecule type" value="Genomic_DNA"/>
</dbReference>
<evidence type="ECO:0000256" key="4">
    <source>
        <dbReference type="ARBA" id="ARBA00022723"/>
    </source>
</evidence>
<evidence type="ECO:0000256" key="1">
    <source>
        <dbReference type="ARBA" id="ARBA00004496"/>
    </source>
</evidence>
<protein>
    <submittedName>
        <fullName evidence="11">Zinc finger protein</fullName>
    </submittedName>
</protein>
<dbReference type="PANTHER" id="PTHR13182:SF8">
    <property type="entry name" value="CYTOPLASMIC 60S SUBUNIT BIOGENESIS FACTOR ZNF622"/>
    <property type="match status" value="1"/>
</dbReference>
<dbReference type="PANTHER" id="PTHR13182">
    <property type="entry name" value="ZINC FINGER PROTEIN 622"/>
    <property type="match status" value="1"/>
</dbReference>
<dbReference type="PROSITE" id="PS00028">
    <property type="entry name" value="ZINC_FINGER_C2H2_1"/>
    <property type="match status" value="1"/>
</dbReference>
<dbReference type="SUPFAM" id="SSF57667">
    <property type="entry name" value="beta-beta-alpha zinc fingers"/>
    <property type="match status" value="2"/>
</dbReference>
<evidence type="ECO:0000256" key="8">
    <source>
        <dbReference type="ARBA" id="ARBA00034126"/>
    </source>
</evidence>
<feature type="compositionally biased region" description="Acidic residues" evidence="9">
    <location>
        <begin position="116"/>
        <end position="130"/>
    </location>
</feature>
<dbReference type="SMART" id="SM00355">
    <property type="entry name" value="ZnF_C2H2"/>
    <property type="match status" value="4"/>
</dbReference>
<dbReference type="GO" id="GO:0030687">
    <property type="term" value="C:preribosome, large subunit precursor"/>
    <property type="evidence" value="ECO:0007669"/>
    <property type="project" value="TreeGrafter"/>
</dbReference>
<keyword evidence="6" id="KW-0863">Zinc-finger</keyword>
<dbReference type="GO" id="GO:0005737">
    <property type="term" value="C:cytoplasm"/>
    <property type="evidence" value="ECO:0007669"/>
    <property type="project" value="UniProtKB-SubCell"/>
</dbReference>
<comment type="subcellular location">
    <subcellularLocation>
        <location evidence="1">Cytoplasm</location>
    </subcellularLocation>
</comment>
<dbReference type="Pfam" id="PF12171">
    <property type="entry name" value="zf-C2H2_jaz"/>
    <property type="match status" value="1"/>
</dbReference>
<dbReference type="InterPro" id="IPR013087">
    <property type="entry name" value="Znf_C2H2_type"/>
</dbReference>
<keyword evidence="12" id="KW-1185">Reference proteome</keyword>
<evidence type="ECO:0000256" key="7">
    <source>
        <dbReference type="ARBA" id="ARBA00022833"/>
    </source>
</evidence>
<dbReference type="Proteomes" id="UP001151699">
    <property type="component" value="Chromosome C"/>
</dbReference>
<dbReference type="InterPro" id="IPR041661">
    <property type="entry name" value="ZN622/Rei1/Reh1_Znf-C2H2"/>
</dbReference>
<evidence type="ECO:0000313" key="11">
    <source>
        <dbReference type="EMBL" id="KAJ6635941.1"/>
    </source>
</evidence>
<dbReference type="GO" id="GO:0008270">
    <property type="term" value="F:zinc ion binding"/>
    <property type="evidence" value="ECO:0007669"/>
    <property type="project" value="UniProtKB-KW"/>
</dbReference>
<dbReference type="GO" id="GO:0003676">
    <property type="term" value="F:nucleic acid binding"/>
    <property type="evidence" value="ECO:0007669"/>
    <property type="project" value="InterPro"/>
</dbReference>
<dbReference type="AlphaFoldDB" id="A0A9Q0MQA6"/>
<dbReference type="InterPro" id="IPR040025">
    <property type="entry name" value="Znf622/Rei1/Reh1"/>
</dbReference>
<dbReference type="Gene3D" id="3.30.160.60">
    <property type="entry name" value="Classic Zinc Finger"/>
    <property type="match status" value="1"/>
</dbReference>
<sequence>MSLTCINCSLRFHDANAHKDHYKTDWHRYNLKLKINGLPPVTSEEFSRRVLQQREAAKNIDEKAILYCNACHKQFNSEKSHANHLSSKKHMQGLEKLEPKTEVTVKKLVEPNEQQIAEEDDSDEWEDDDESPIACNECMFCGHESETLDDNLKHMSIDHSFFIPDAEYLCDIEGLVGYLADKITNDFICIWCNDRGRTFYSLDAVRKHMKDKGHCKMLHEGLALAEYAEFYDYSSSYPDHAEDMDIDEVVTPELLDGDEYQLVLPSGAVIGHRSLLRYYKQRLNPSRAVVSKSNKHLHKLLAEYRSIGWSSADQSAAAKRAKDIHHMKRQYQKWNMKLGVKANKLQRHFRIQNEVY</sequence>
<evidence type="ECO:0000256" key="3">
    <source>
        <dbReference type="ARBA" id="ARBA00022517"/>
    </source>
</evidence>
<evidence type="ECO:0000259" key="10">
    <source>
        <dbReference type="PROSITE" id="PS00028"/>
    </source>
</evidence>
<comment type="caution">
    <text evidence="11">The sequence shown here is derived from an EMBL/GenBank/DDBJ whole genome shotgun (WGS) entry which is preliminary data.</text>
</comment>
<evidence type="ECO:0000256" key="5">
    <source>
        <dbReference type="ARBA" id="ARBA00022737"/>
    </source>
</evidence>
<feature type="domain" description="C2H2-type" evidence="10">
    <location>
        <begin position="68"/>
        <end position="90"/>
    </location>
</feature>
<dbReference type="OrthoDB" id="19329at2759"/>
<keyword evidence="2" id="KW-0963">Cytoplasm</keyword>
<name>A0A9Q0MQA6_9DIPT</name>